<dbReference type="OrthoDB" id="1347838at2"/>
<dbReference type="AlphaFoldDB" id="A0A1H2BD61"/>
<proteinExistence type="predicted"/>
<keyword evidence="1" id="KW-0812">Transmembrane</keyword>
<feature type="transmembrane region" description="Helical" evidence="1">
    <location>
        <begin position="20"/>
        <end position="39"/>
    </location>
</feature>
<protein>
    <submittedName>
        <fullName evidence="2">Superinfection exclusion protein B</fullName>
    </submittedName>
</protein>
<dbReference type="Proteomes" id="UP000199679">
    <property type="component" value="Chromosome I"/>
</dbReference>
<dbReference type="EMBL" id="LT629740">
    <property type="protein sequence ID" value="SDT55972.1"/>
    <property type="molecule type" value="Genomic_DNA"/>
</dbReference>
<accession>A0A1H2BD61</accession>
<evidence type="ECO:0000313" key="3">
    <source>
        <dbReference type="Proteomes" id="UP000199679"/>
    </source>
</evidence>
<organism evidence="2 3">
    <name type="scientific">Mucilaginibacter mallensis</name>
    <dbReference type="NCBI Taxonomy" id="652787"/>
    <lineage>
        <taxon>Bacteria</taxon>
        <taxon>Pseudomonadati</taxon>
        <taxon>Bacteroidota</taxon>
        <taxon>Sphingobacteriia</taxon>
        <taxon>Sphingobacteriales</taxon>
        <taxon>Sphingobacteriaceae</taxon>
        <taxon>Mucilaginibacter</taxon>
    </lineage>
</organism>
<sequence>MKFLSDLLDLNKITAKTAFLVLIVSVCLLFLPPAFLLKLQIVDFKKDYGKYFGFAFLASAAFLLVAVLNWAQEKINVFFRKRKQATYIIKAIEKMDFQELAVLREFFINAQQSLDMPIDNPVVAGMLNKGLLYQLSSMGQMSAEGLMMPVAMHHLLKDNLKPESLGLPLTEPSQEVKNEILEARPNWAKSLARRKFNSWY</sequence>
<evidence type="ECO:0000313" key="2">
    <source>
        <dbReference type="EMBL" id="SDT55972.1"/>
    </source>
</evidence>
<dbReference type="RefSeq" id="WP_091377253.1">
    <property type="nucleotide sequence ID" value="NZ_LT629740.1"/>
</dbReference>
<dbReference type="Pfam" id="PF14163">
    <property type="entry name" value="SieB"/>
    <property type="match status" value="1"/>
</dbReference>
<evidence type="ECO:0000256" key="1">
    <source>
        <dbReference type="SAM" id="Phobius"/>
    </source>
</evidence>
<keyword evidence="1" id="KW-0472">Membrane</keyword>
<keyword evidence="3" id="KW-1185">Reference proteome</keyword>
<feature type="transmembrane region" description="Helical" evidence="1">
    <location>
        <begin position="51"/>
        <end position="71"/>
    </location>
</feature>
<name>A0A1H2BD61_MUCMA</name>
<dbReference type="InterPro" id="IPR025982">
    <property type="entry name" value="SieB"/>
</dbReference>
<keyword evidence="1" id="KW-1133">Transmembrane helix</keyword>
<gene>
    <name evidence="2" type="ORF">SAMN05216490_4042</name>
</gene>
<reference evidence="2 3" key="1">
    <citation type="submission" date="2016-10" db="EMBL/GenBank/DDBJ databases">
        <authorList>
            <person name="de Groot N.N."/>
        </authorList>
    </citation>
    <scope>NUCLEOTIDE SEQUENCE [LARGE SCALE GENOMIC DNA]</scope>
    <source>
        <strain evidence="2 3">MP1X4</strain>
    </source>
</reference>